<dbReference type="InterPro" id="IPR003658">
    <property type="entry name" value="Anti-sigma_ant"/>
</dbReference>
<reference evidence="4 5" key="1">
    <citation type="submission" date="2019-08" db="EMBL/GenBank/DDBJ databases">
        <title>Selenomonas sp. mPRGC5 and Selenomonas sp. mPRGC8 isolated from ruminal fluid of dairy goat (Capra hircus).</title>
        <authorList>
            <person name="Poothong S."/>
            <person name="Nuengjamnong C."/>
            <person name="Tanasupawat S."/>
        </authorList>
    </citation>
    <scope>NUCLEOTIDE SEQUENCE [LARGE SCALE GENOMIC DNA]</scope>
    <source>
        <strain evidence="5">mPRGC8</strain>
    </source>
</reference>
<dbReference type="PANTHER" id="PTHR33495">
    <property type="entry name" value="ANTI-SIGMA FACTOR ANTAGONIST TM_1081-RELATED-RELATED"/>
    <property type="match status" value="1"/>
</dbReference>
<dbReference type="EMBL" id="VTOZ01000005">
    <property type="protein sequence ID" value="TYZ30024.1"/>
    <property type="molecule type" value="Genomic_DNA"/>
</dbReference>
<keyword evidence="5" id="KW-1185">Reference proteome</keyword>
<accession>A0A5D6WUK6</accession>
<dbReference type="CDD" id="cd07043">
    <property type="entry name" value="STAS_anti-anti-sigma_factors"/>
    <property type="match status" value="1"/>
</dbReference>
<evidence type="ECO:0000313" key="5">
    <source>
        <dbReference type="Proteomes" id="UP000322783"/>
    </source>
</evidence>
<sequence>MDRQRTREDDRMTDLAMTFAQAEKGSWHIWQLAGRLDRATAAQVQAEGEKLLLQTDRLAIDLSELAYISSAGIRVLLLLAKQAENASQPFCLCSPQGIVREVLEISRMDMFLSICPSVDALEEGA</sequence>
<evidence type="ECO:0000256" key="2">
    <source>
        <dbReference type="RuleBase" id="RU003749"/>
    </source>
</evidence>
<proteinExistence type="inferred from homology"/>
<dbReference type="InterPro" id="IPR036513">
    <property type="entry name" value="STAS_dom_sf"/>
</dbReference>
<dbReference type="Gene3D" id="3.30.750.24">
    <property type="entry name" value="STAS domain"/>
    <property type="match status" value="1"/>
</dbReference>
<dbReference type="SUPFAM" id="SSF52091">
    <property type="entry name" value="SpoIIaa-like"/>
    <property type="match status" value="1"/>
</dbReference>
<evidence type="ECO:0000256" key="1">
    <source>
        <dbReference type="ARBA" id="ARBA00009013"/>
    </source>
</evidence>
<feature type="domain" description="STAS" evidence="3">
    <location>
        <begin position="29"/>
        <end position="125"/>
    </location>
</feature>
<dbReference type="Pfam" id="PF13466">
    <property type="entry name" value="STAS_2"/>
    <property type="match status" value="1"/>
</dbReference>
<dbReference type="Proteomes" id="UP000322783">
    <property type="component" value="Unassembled WGS sequence"/>
</dbReference>
<comment type="caution">
    <text evidence="4">The sequence shown here is derived from an EMBL/GenBank/DDBJ whole genome shotgun (WGS) entry which is preliminary data.</text>
</comment>
<protein>
    <recommendedName>
        <fullName evidence="2">Anti-sigma factor antagonist</fullName>
    </recommendedName>
</protein>
<dbReference type="PANTHER" id="PTHR33495:SF14">
    <property type="entry name" value="ANTI-SIGMA FACTOR ANTAGONIST"/>
    <property type="match status" value="1"/>
</dbReference>
<comment type="similarity">
    <text evidence="1 2">Belongs to the anti-sigma-factor antagonist family.</text>
</comment>
<dbReference type="InterPro" id="IPR058548">
    <property type="entry name" value="MlaB-like_STAS"/>
</dbReference>
<dbReference type="NCBIfam" id="TIGR00377">
    <property type="entry name" value="ant_ant_sig"/>
    <property type="match status" value="1"/>
</dbReference>
<organism evidence="4 5">
    <name type="scientific">Selenomonas caprae</name>
    <dbReference type="NCBI Taxonomy" id="2606905"/>
    <lineage>
        <taxon>Bacteria</taxon>
        <taxon>Bacillati</taxon>
        <taxon>Bacillota</taxon>
        <taxon>Negativicutes</taxon>
        <taxon>Selenomonadales</taxon>
        <taxon>Selenomonadaceae</taxon>
        <taxon>Selenomonas</taxon>
    </lineage>
</organism>
<evidence type="ECO:0000259" key="3">
    <source>
        <dbReference type="PROSITE" id="PS50801"/>
    </source>
</evidence>
<dbReference type="AlphaFoldDB" id="A0A5D6WUK6"/>
<name>A0A5D6WUK6_9FIRM</name>
<dbReference type="GO" id="GO:0043856">
    <property type="term" value="F:anti-sigma factor antagonist activity"/>
    <property type="evidence" value="ECO:0007669"/>
    <property type="project" value="InterPro"/>
</dbReference>
<gene>
    <name evidence="4" type="ORF">FZ041_03690</name>
</gene>
<dbReference type="InterPro" id="IPR002645">
    <property type="entry name" value="STAS_dom"/>
</dbReference>
<dbReference type="PROSITE" id="PS50801">
    <property type="entry name" value="STAS"/>
    <property type="match status" value="1"/>
</dbReference>
<evidence type="ECO:0000313" key="4">
    <source>
        <dbReference type="EMBL" id="TYZ30024.1"/>
    </source>
</evidence>